<dbReference type="InterPro" id="IPR027417">
    <property type="entry name" value="P-loop_NTPase"/>
</dbReference>
<organism evidence="5 6">
    <name type="scientific">Aliiglaciecola lipolytica E3</name>
    <dbReference type="NCBI Taxonomy" id="1127673"/>
    <lineage>
        <taxon>Bacteria</taxon>
        <taxon>Pseudomonadati</taxon>
        <taxon>Pseudomonadota</taxon>
        <taxon>Gammaproteobacteria</taxon>
        <taxon>Alteromonadales</taxon>
        <taxon>Alteromonadaceae</taxon>
        <taxon>Aliiglaciecola</taxon>
    </lineage>
</organism>
<dbReference type="SMART" id="SM00382">
    <property type="entry name" value="AAA"/>
    <property type="match status" value="1"/>
</dbReference>
<dbReference type="RefSeq" id="WP_008842859.1">
    <property type="nucleotide sequence ID" value="NZ_BAEN01000014.1"/>
</dbReference>
<dbReference type="InterPro" id="IPR003959">
    <property type="entry name" value="ATPase_AAA_core"/>
</dbReference>
<keyword evidence="6" id="KW-1185">Reference proteome</keyword>
<dbReference type="Gene3D" id="3.40.50.300">
    <property type="entry name" value="P-loop containing nucleotide triphosphate hydrolases"/>
    <property type="match status" value="1"/>
</dbReference>
<dbReference type="InterPro" id="IPR003593">
    <property type="entry name" value="AAA+_ATPase"/>
</dbReference>
<evidence type="ECO:0000313" key="6">
    <source>
        <dbReference type="Proteomes" id="UP000006334"/>
    </source>
</evidence>
<comment type="similarity">
    <text evidence="1">Belongs to the AAA ATPase family.</text>
</comment>
<dbReference type="Proteomes" id="UP000006334">
    <property type="component" value="Unassembled WGS sequence"/>
</dbReference>
<evidence type="ECO:0000259" key="4">
    <source>
        <dbReference type="SMART" id="SM00382"/>
    </source>
</evidence>
<dbReference type="EMBL" id="BAEN01000014">
    <property type="protein sequence ID" value="GAC13039.1"/>
    <property type="molecule type" value="Genomic_DNA"/>
</dbReference>
<keyword evidence="3" id="KW-0067">ATP-binding</keyword>
<evidence type="ECO:0000256" key="3">
    <source>
        <dbReference type="ARBA" id="ARBA00022840"/>
    </source>
</evidence>
<reference evidence="5 6" key="1">
    <citation type="journal article" date="2017" name="Antonie Van Leeuwenhoek">
        <title>Rhizobium rhizosphaerae sp. nov., a novel species isolated from rice rhizosphere.</title>
        <authorList>
            <person name="Zhao J.J."/>
            <person name="Zhang J."/>
            <person name="Zhang R.J."/>
            <person name="Zhang C.W."/>
            <person name="Yin H.Q."/>
            <person name="Zhang X.X."/>
        </authorList>
    </citation>
    <scope>NUCLEOTIDE SEQUENCE [LARGE SCALE GENOMIC DNA]</scope>
    <source>
        <strain evidence="5 6">E3</strain>
    </source>
</reference>
<protein>
    <recommendedName>
        <fullName evidence="4">AAA+ ATPase domain-containing protein</fullName>
    </recommendedName>
</protein>
<dbReference type="Pfam" id="PF00004">
    <property type="entry name" value="AAA"/>
    <property type="match status" value="1"/>
</dbReference>
<comment type="caution">
    <text evidence="5">The sequence shown here is derived from an EMBL/GenBank/DDBJ whole genome shotgun (WGS) entry which is preliminary data.</text>
</comment>
<evidence type="ECO:0000313" key="5">
    <source>
        <dbReference type="EMBL" id="GAC13039.1"/>
    </source>
</evidence>
<feature type="domain" description="AAA+ ATPase" evidence="4">
    <location>
        <begin position="485"/>
        <end position="617"/>
    </location>
</feature>
<evidence type="ECO:0000256" key="1">
    <source>
        <dbReference type="ARBA" id="ARBA00006914"/>
    </source>
</evidence>
<keyword evidence="2" id="KW-0547">Nucleotide-binding</keyword>
<evidence type="ECO:0000256" key="2">
    <source>
        <dbReference type="ARBA" id="ARBA00022741"/>
    </source>
</evidence>
<name>K6WX60_9ALTE</name>
<dbReference type="AlphaFoldDB" id="K6WX60"/>
<dbReference type="STRING" id="1127673.GLIP_0392"/>
<dbReference type="PANTHER" id="PTHR23073">
    <property type="entry name" value="26S PROTEASOME REGULATORY SUBUNIT"/>
    <property type="match status" value="1"/>
</dbReference>
<gene>
    <name evidence="5" type="ORF">GLIP_0392</name>
</gene>
<dbReference type="GO" id="GO:0016887">
    <property type="term" value="F:ATP hydrolysis activity"/>
    <property type="evidence" value="ECO:0007669"/>
    <property type="project" value="InterPro"/>
</dbReference>
<dbReference type="GO" id="GO:0005524">
    <property type="term" value="F:ATP binding"/>
    <property type="evidence" value="ECO:0007669"/>
    <property type="project" value="UniProtKB-KW"/>
</dbReference>
<dbReference type="SUPFAM" id="SSF52540">
    <property type="entry name" value="P-loop containing nucleoside triphosphate hydrolases"/>
    <property type="match status" value="1"/>
</dbReference>
<dbReference type="eggNOG" id="COG0464">
    <property type="taxonomic scope" value="Bacteria"/>
</dbReference>
<dbReference type="InterPro" id="IPR050221">
    <property type="entry name" value="26S_Proteasome_ATPase"/>
</dbReference>
<dbReference type="CDD" id="cd19481">
    <property type="entry name" value="RecA-like_protease"/>
    <property type="match status" value="1"/>
</dbReference>
<sequence length="699" mass="78483">MNKPLTHLIDENLIPRSDNSDYSEFGFGNTNVYCAKSRAAVLHQVAFLCSKLIALLESRFTQDDTELQAGLVFLHDYLNLIEQHLISLEPSSAVESLSTLSVQTTTDMSAETALERLTQQLKLSLIELQLLVLAGMAEEHEGFANLFSQLHPSRLPYPTPALLAQLVCKHIEDRQALAYCLNESILIKTQLVKLRGETPTFSRSIHMESGVWYALNSANSLFSLHQPEKIHCCFEGLDKWLNETSANHAKHCLVNKMDALILIKSSEVYVGLNRALALLETTQNKPLILRVTDKHSDKDFNDFACQCLMSGSIPVLLCAELHPLNLALLPQLCPTVIICSVTNVHLVANTKIQIELTIQRPAHTEAISIWQKLLPEYADNAAQLASWFPLDPYHAQQRVTTWRSLQVEKHSPGNSDLASVCKLFKHYSGASLPQGIKRITPQLGWSDLVLPDDKIQQLKEATTRLKLQHKVLDEWRFLHNRRGAKGVRLLFSGVPGTGKTLSAEVLANELQVDLLIVDLAAVVSKWVGETEKNLASVFSYAEQSQAVLLFDEADAIFGRRTEVNDSHDRYANLETAYLLTRLEAYDGLAILATNFRNNIDVAFIRRLDFIIDFREPSIPDREHLWRCHVPNTAPLNQDVNFTQLATLFPLVGGEIRNAAVAAAYYAAQQQQDIQQAHFIMAIRKEFEKTGKAFREVNLT</sequence>
<proteinExistence type="inferred from homology"/>
<dbReference type="OrthoDB" id="9809379at2"/>
<accession>K6WX60</accession>